<evidence type="ECO:0000313" key="1">
    <source>
        <dbReference type="EMBL" id="ABV93984.1"/>
    </source>
</evidence>
<dbReference type="HOGENOM" id="CLU_1729921_0_0_5"/>
<protein>
    <recommendedName>
        <fullName evidence="3">Aggregation factor core</fullName>
    </recommendedName>
</protein>
<dbReference type="KEGG" id="dsh:Dshi_2248"/>
<dbReference type="eggNOG" id="ENOG5032SY1">
    <property type="taxonomic scope" value="Bacteria"/>
</dbReference>
<sequence length="148" mass="15298">MAIAFEESAPKDRFMIVYTGSCPLGPTEVVVDLDGSDGALVFDVAEGGPGVDVFQPVDVILGAEDIAAISEVKDGDRSVTIRFDRMMPMQHAAFTIDVDDTTGARPTVIAGAEINGAKARVLQAGGGVLEGTFGTDARARVAIPGCLS</sequence>
<evidence type="ECO:0000313" key="2">
    <source>
        <dbReference type="Proteomes" id="UP000006833"/>
    </source>
</evidence>
<organism evidence="1 2">
    <name type="scientific">Dinoroseobacter shibae (strain DSM 16493 / NCIMB 14021 / DFL 12)</name>
    <dbReference type="NCBI Taxonomy" id="398580"/>
    <lineage>
        <taxon>Bacteria</taxon>
        <taxon>Pseudomonadati</taxon>
        <taxon>Pseudomonadota</taxon>
        <taxon>Alphaproteobacteria</taxon>
        <taxon>Rhodobacterales</taxon>
        <taxon>Roseobacteraceae</taxon>
        <taxon>Dinoroseobacter</taxon>
    </lineage>
</organism>
<dbReference type="STRING" id="398580.Dshi_2248"/>
<dbReference type="Proteomes" id="UP000006833">
    <property type="component" value="Chromosome"/>
</dbReference>
<keyword evidence="2" id="KW-1185">Reference proteome</keyword>
<reference evidence="2" key="1">
    <citation type="journal article" date="2010" name="ISME J.">
        <title>The complete genome sequence of the algal symbiont Dinoroseobacter shibae: a hitchhiker's guide to life in the sea.</title>
        <authorList>
            <person name="Wagner-Dobler I."/>
            <person name="Ballhausen B."/>
            <person name="Berger M."/>
            <person name="Brinkhoff T."/>
            <person name="Buchholz I."/>
            <person name="Bunk B."/>
            <person name="Cypionka H."/>
            <person name="Daniel R."/>
            <person name="Drepper T."/>
            <person name="Gerdts G."/>
            <person name="Hahnke S."/>
            <person name="Han C."/>
            <person name="Jahn D."/>
            <person name="Kalhoefer D."/>
            <person name="Kiss H."/>
            <person name="Klenk H.P."/>
            <person name="Kyrpides N."/>
            <person name="Liebl W."/>
            <person name="Liesegang H."/>
            <person name="Meincke L."/>
            <person name="Pati A."/>
            <person name="Petersen J."/>
            <person name="Piekarski T."/>
            <person name="Pommerenke C."/>
            <person name="Pradella S."/>
            <person name="Pukall R."/>
            <person name="Rabus R."/>
            <person name="Stackebrandt E."/>
            <person name="Thole S."/>
            <person name="Thompson L."/>
            <person name="Tielen P."/>
            <person name="Tomasch J."/>
            <person name="von Jan M."/>
            <person name="Wanphrut N."/>
            <person name="Wichels A."/>
            <person name="Zech H."/>
            <person name="Simon M."/>
        </authorList>
    </citation>
    <scope>NUCLEOTIDE SEQUENCE [LARGE SCALE GENOMIC DNA]</scope>
    <source>
        <strain evidence="2">DSM 16493 / NCIMB 14021 / DFL 12</strain>
    </source>
</reference>
<dbReference type="AlphaFoldDB" id="A8LR61"/>
<dbReference type="EMBL" id="CP000830">
    <property type="protein sequence ID" value="ABV93984.1"/>
    <property type="molecule type" value="Genomic_DNA"/>
</dbReference>
<gene>
    <name evidence="1" type="ordered locus">Dshi_2248</name>
</gene>
<proteinExistence type="predicted"/>
<name>A8LR61_DINSH</name>
<accession>A8LR61</accession>
<evidence type="ECO:0008006" key="3">
    <source>
        <dbReference type="Google" id="ProtNLM"/>
    </source>
</evidence>